<dbReference type="AlphaFoldDB" id="A0A139X2T7"/>
<gene>
    <name evidence="1" type="ORF">WA1_33550</name>
</gene>
<dbReference type="STRING" id="128403.WA1_33550"/>
<evidence type="ECO:0000313" key="2">
    <source>
        <dbReference type="Proteomes" id="UP000076925"/>
    </source>
</evidence>
<dbReference type="RefSeq" id="WP_017743692.1">
    <property type="nucleotide sequence ID" value="NZ_KQ976354.1"/>
</dbReference>
<dbReference type="SUPFAM" id="SSF53850">
    <property type="entry name" value="Periplasmic binding protein-like II"/>
    <property type="match status" value="1"/>
</dbReference>
<dbReference type="EMBL" id="ANNX02000036">
    <property type="protein sequence ID" value="KYC38932.1"/>
    <property type="molecule type" value="Genomic_DNA"/>
</dbReference>
<evidence type="ECO:0008006" key="3">
    <source>
        <dbReference type="Google" id="ProtNLM"/>
    </source>
</evidence>
<dbReference type="Proteomes" id="UP000076925">
    <property type="component" value="Unassembled WGS sequence"/>
</dbReference>
<accession>A0A139X2T7</accession>
<dbReference type="Gene3D" id="3.40.190.10">
    <property type="entry name" value="Periplasmic binding protein-like II"/>
    <property type="match status" value="1"/>
</dbReference>
<keyword evidence="2" id="KW-1185">Reference proteome</keyword>
<evidence type="ECO:0000313" key="1">
    <source>
        <dbReference type="EMBL" id="KYC38932.1"/>
    </source>
</evidence>
<comment type="caution">
    <text evidence="1">The sequence shown here is derived from an EMBL/GenBank/DDBJ whole genome shotgun (WGS) entry which is preliminary data.</text>
</comment>
<proteinExistence type="predicted"/>
<reference evidence="1 2" key="1">
    <citation type="journal article" date="2013" name="Genome Biol. Evol.">
        <title>Genomes of Stigonematalean cyanobacteria (subsection V) and the evolution of oxygenic photosynthesis from prokaryotes to plastids.</title>
        <authorList>
            <person name="Dagan T."/>
            <person name="Roettger M."/>
            <person name="Stucken K."/>
            <person name="Landan G."/>
            <person name="Koch R."/>
            <person name="Major P."/>
            <person name="Gould S.B."/>
            <person name="Goremykin V.V."/>
            <person name="Rippka R."/>
            <person name="Tandeau de Marsac N."/>
            <person name="Gugger M."/>
            <person name="Lockhart P.J."/>
            <person name="Allen J.F."/>
            <person name="Brune I."/>
            <person name="Maus I."/>
            <person name="Puhler A."/>
            <person name="Martin W.F."/>
        </authorList>
    </citation>
    <scope>NUCLEOTIDE SEQUENCE [LARGE SCALE GENOMIC DNA]</scope>
    <source>
        <strain evidence="1 2">PCC 7110</strain>
    </source>
</reference>
<name>A0A139X2T7_9CYAN</name>
<organism evidence="1 2">
    <name type="scientific">Scytonema hofmannii PCC 7110</name>
    <dbReference type="NCBI Taxonomy" id="128403"/>
    <lineage>
        <taxon>Bacteria</taxon>
        <taxon>Bacillati</taxon>
        <taxon>Cyanobacteriota</taxon>
        <taxon>Cyanophyceae</taxon>
        <taxon>Nostocales</taxon>
        <taxon>Scytonemataceae</taxon>
        <taxon>Scytonema</taxon>
    </lineage>
</organism>
<sequence length="111" mass="12245">MKRLFFPQRRAVLKQVIQYSVLGIFTLSTSFFGSQIQTTQAQTKPGTFQSKIINLAYQTSGDIVKARKVVEPRFKALGVTVNWVGPFPAGPQLIEAMNAGKVDIGSVGEWL</sequence>
<protein>
    <recommendedName>
        <fullName evidence="3">SsuA/THI5-like domain-containing protein</fullName>
    </recommendedName>
</protein>